<proteinExistence type="predicted"/>
<sequence length="428" mass="48808">MRRCFLHIGTHKTGTSSIQRSLTQVPSLLSKANFYFPNSGKWSADSGHHGLAAAADSAEHEALVDSMILEVARVPHHIILSSEEFTHMLWRNTQGFQRLVDRIRTVADRVTVILYLRRQPDFIESNYLERLKSRFRLGFSTYAFARIHEDLGEFPLDYRRLIDVLDRVSNIDVDVRSYDGIRRSGVLPDFLSAINWPARHMIEEYRVNESLPIVESLKNFCRAQKQRALSGAEERAIELVAQPLPARPRMDFETRRHLIRQFEACNQELATRFALTPLLEAIPDEYMFAGWTGIGDVEPPHQGAIWQVTLDHLFSRGFIEMTETISERLEAIQAALVAAQKLALERYAHSEALQQALDTTHAALATAQRLALERYAKTEALQQALNTTHAALGAERTLAFERYAQIETLHRALAEAKSVPKWRRIFGL</sequence>
<protein>
    <recommendedName>
        <fullName evidence="3">Sulfotransferase domain-containing protein</fullName>
    </recommendedName>
</protein>
<name>A0ABD5CU50_9BURK</name>
<evidence type="ECO:0000313" key="1">
    <source>
        <dbReference type="EMBL" id="MDR6207802.1"/>
    </source>
</evidence>
<comment type="caution">
    <text evidence="1">The sequence shown here is derived from an EMBL/GenBank/DDBJ whole genome shotgun (WGS) entry which is preliminary data.</text>
</comment>
<dbReference type="InterPro" id="IPR027417">
    <property type="entry name" value="P-loop_NTPase"/>
</dbReference>
<dbReference type="Proteomes" id="UP001245184">
    <property type="component" value="Unassembled WGS sequence"/>
</dbReference>
<reference evidence="1 2" key="1">
    <citation type="submission" date="2023-08" db="EMBL/GenBank/DDBJ databases">
        <title>Genome sequencing of plant associated microbes to promote plant fitness in Sorghum bicolor and Oryza sativa.</title>
        <authorList>
            <person name="Coleman-Derr D."/>
        </authorList>
    </citation>
    <scope>NUCLEOTIDE SEQUENCE [LARGE SCALE GENOMIC DNA]</scope>
    <source>
        <strain evidence="1 2">SLBN-33</strain>
    </source>
</reference>
<dbReference type="Gene3D" id="3.40.50.300">
    <property type="entry name" value="P-loop containing nucleotide triphosphate hydrolases"/>
    <property type="match status" value="1"/>
</dbReference>
<evidence type="ECO:0008006" key="3">
    <source>
        <dbReference type="Google" id="ProtNLM"/>
    </source>
</evidence>
<dbReference type="SUPFAM" id="SSF52540">
    <property type="entry name" value="P-loop containing nucleoside triphosphate hydrolases"/>
    <property type="match status" value="1"/>
</dbReference>
<dbReference type="AlphaFoldDB" id="A0ABD5CU50"/>
<dbReference type="EMBL" id="JAVIZN010000002">
    <property type="protein sequence ID" value="MDR6207802.1"/>
    <property type="molecule type" value="Genomic_DNA"/>
</dbReference>
<accession>A0ABD5CU50</accession>
<evidence type="ECO:0000313" key="2">
    <source>
        <dbReference type="Proteomes" id="UP001245184"/>
    </source>
</evidence>
<gene>
    <name evidence="1" type="ORF">QF025_006522</name>
</gene>
<organism evidence="1 2">
    <name type="scientific">Paraburkholderia graminis</name>
    <dbReference type="NCBI Taxonomy" id="60548"/>
    <lineage>
        <taxon>Bacteria</taxon>
        <taxon>Pseudomonadati</taxon>
        <taxon>Pseudomonadota</taxon>
        <taxon>Betaproteobacteria</taxon>
        <taxon>Burkholderiales</taxon>
        <taxon>Burkholderiaceae</taxon>
        <taxon>Paraburkholderia</taxon>
    </lineage>
</organism>